<dbReference type="EMBL" id="JAPQKT010000005">
    <property type="protein sequence ID" value="KAJ5231449.1"/>
    <property type="molecule type" value="Genomic_DNA"/>
</dbReference>
<accession>A0A9W9NX86</accession>
<evidence type="ECO:0000313" key="2">
    <source>
        <dbReference type="Proteomes" id="UP001147733"/>
    </source>
</evidence>
<dbReference type="GeneID" id="81384122"/>
<organism evidence="1 2">
    <name type="scientific">Penicillium citrinum</name>
    <dbReference type="NCBI Taxonomy" id="5077"/>
    <lineage>
        <taxon>Eukaryota</taxon>
        <taxon>Fungi</taxon>
        <taxon>Dikarya</taxon>
        <taxon>Ascomycota</taxon>
        <taxon>Pezizomycotina</taxon>
        <taxon>Eurotiomycetes</taxon>
        <taxon>Eurotiomycetidae</taxon>
        <taxon>Eurotiales</taxon>
        <taxon>Aspergillaceae</taxon>
        <taxon>Penicillium</taxon>
    </lineage>
</organism>
<dbReference type="Proteomes" id="UP001147733">
    <property type="component" value="Unassembled WGS sequence"/>
</dbReference>
<protein>
    <submittedName>
        <fullName evidence="1">Uncharacterized protein</fullName>
    </submittedName>
</protein>
<gene>
    <name evidence="1" type="ORF">N7469_006037</name>
</gene>
<evidence type="ECO:0000313" key="1">
    <source>
        <dbReference type="EMBL" id="KAJ5231449.1"/>
    </source>
</evidence>
<dbReference type="AlphaFoldDB" id="A0A9W9NX86"/>
<reference evidence="1" key="1">
    <citation type="submission" date="2022-11" db="EMBL/GenBank/DDBJ databases">
        <authorList>
            <person name="Petersen C."/>
        </authorList>
    </citation>
    <scope>NUCLEOTIDE SEQUENCE</scope>
    <source>
        <strain evidence="1">IBT 23319</strain>
    </source>
</reference>
<reference evidence="1" key="2">
    <citation type="journal article" date="2023" name="IMA Fungus">
        <title>Comparative genomic study of the Penicillium genus elucidates a diverse pangenome and 15 lateral gene transfer events.</title>
        <authorList>
            <person name="Petersen C."/>
            <person name="Sorensen T."/>
            <person name="Nielsen M.R."/>
            <person name="Sondergaard T.E."/>
            <person name="Sorensen J.L."/>
            <person name="Fitzpatrick D.A."/>
            <person name="Frisvad J.C."/>
            <person name="Nielsen K.L."/>
        </authorList>
    </citation>
    <scope>NUCLEOTIDE SEQUENCE</scope>
    <source>
        <strain evidence="1">IBT 23319</strain>
    </source>
</reference>
<dbReference type="RefSeq" id="XP_056500193.1">
    <property type="nucleotide sequence ID" value="XM_056644955.1"/>
</dbReference>
<sequence>MGLRGPIFPRVLIPLSPREISGTRAKPRKMSANDAIRETPRAFGHFVGSRQALALSSWVIWHLPESIKVYLVLDDNVLRLLVVDWGGEKEEEPPLS</sequence>
<proteinExistence type="predicted"/>
<comment type="caution">
    <text evidence="1">The sequence shown here is derived from an EMBL/GenBank/DDBJ whole genome shotgun (WGS) entry which is preliminary data.</text>
</comment>
<keyword evidence="2" id="KW-1185">Reference proteome</keyword>
<name>A0A9W9NX86_PENCI</name>